<dbReference type="SUPFAM" id="SSF54523">
    <property type="entry name" value="Pili subunits"/>
    <property type="match status" value="1"/>
</dbReference>
<evidence type="ECO:0000313" key="2">
    <source>
        <dbReference type="EMBL" id="OGE40346.1"/>
    </source>
</evidence>
<dbReference type="InterPro" id="IPR012902">
    <property type="entry name" value="N_methyl_site"/>
</dbReference>
<protein>
    <recommendedName>
        <fullName evidence="4">Type II secretion system protein GspG C-terminal domain-containing protein</fullName>
    </recommendedName>
</protein>
<sequence>MSAQKLVISSMFGVRCKEESTKSANPEPRTPNQLGFTLIELLIVVSIIVILATIGVIIYGNVQKNARDAKRRADISSITKTLELARIKADLDTYPALDPSQFANTLPIDPGGKSYCVSAVTSGAPAAVPGVWTSGDCSDVPNYSLVASGNPPAGTIDFRVCASLESGTVFCVSNQQ</sequence>
<evidence type="ECO:0000256" key="1">
    <source>
        <dbReference type="SAM" id="Phobius"/>
    </source>
</evidence>
<comment type="caution">
    <text evidence="2">The sequence shown here is derived from an EMBL/GenBank/DDBJ whole genome shotgun (WGS) entry which is preliminary data.</text>
</comment>
<keyword evidence="1" id="KW-0812">Transmembrane</keyword>
<dbReference type="NCBIfam" id="TIGR02532">
    <property type="entry name" value="IV_pilin_GFxxxE"/>
    <property type="match status" value="1"/>
</dbReference>
<keyword evidence="1" id="KW-1133">Transmembrane helix</keyword>
<evidence type="ECO:0008006" key="4">
    <source>
        <dbReference type="Google" id="ProtNLM"/>
    </source>
</evidence>
<dbReference type="EMBL" id="MFDD01000012">
    <property type="protein sequence ID" value="OGE40346.1"/>
    <property type="molecule type" value="Genomic_DNA"/>
</dbReference>
<proteinExistence type="predicted"/>
<dbReference type="AlphaFoldDB" id="A0A1F5KHC5"/>
<dbReference type="Gene3D" id="3.30.700.10">
    <property type="entry name" value="Glycoprotein, Type 4 Pilin"/>
    <property type="match status" value="1"/>
</dbReference>
<dbReference type="Pfam" id="PF07963">
    <property type="entry name" value="N_methyl"/>
    <property type="match status" value="1"/>
</dbReference>
<reference evidence="2 3" key="1">
    <citation type="journal article" date="2016" name="Nat. Commun.">
        <title>Thousands of microbial genomes shed light on interconnected biogeochemical processes in an aquifer system.</title>
        <authorList>
            <person name="Anantharaman K."/>
            <person name="Brown C.T."/>
            <person name="Hug L.A."/>
            <person name="Sharon I."/>
            <person name="Castelle C.J."/>
            <person name="Probst A.J."/>
            <person name="Thomas B.C."/>
            <person name="Singh A."/>
            <person name="Wilkins M.J."/>
            <person name="Karaoz U."/>
            <person name="Brodie E.L."/>
            <person name="Williams K.H."/>
            <person name="Hubbard S.S."/>
            <person name="Banfield J.F."/>
        </authorList>
    </citation>
    <scope>NUCLEOTIDE SEQUENCE [LARGE SCALE GENOMIC DNA]</scope>
</reference>
<name>A0A1F5KHC5_9BACT</name>
<evidence type="ECO:0000313" key="3">
    <source>
        <dbReference type="Proteomes" id="UP000177328"/>
    </source>
</evidence>
<feature type="transmembrane region" description="Helical" evidence="1">
    <location>
        <begin position="38"/>
        <end position="62"/>
    </location>
</feature>
<dbReference type="InterPro" id="IPR045584">
    <property type="entry name" value="Pilin-like"/>
</dbReference>
<gene>
    <name evidence="2" type="ORF">A3D25_03125</name>
</gene>
<organism evidence="2 3">
    <name type="scientific">Candidatus Daviesbacteria bacterium RIFCSPHIGHO2_02_FULL_43_12</name>
    <dbReference type="NCBI Taxonomy" id="1797776"/>
    <lineage>
        <taxon>Bacteria</taxon>
        <taxon>Candidatus Daviesiibacteriota</taxon>
    </lineage>
</organism>
<keyword evidence="1" id="KW-0472">Membrane</keyword>
<accession>A0A1F5KHC5</accession>
<dbReference type="Proteomes" id="UP000177328">
    <property type="component" value="Unassembled WGS sequence"/>
</dbReference>